<keyword evidence="4" id="KW-0788">Thiol protease</keyword>
<dbReference type="GO" id="GO:0005634">
    <property type="term" value="C:nucleus"/>
    <property type="evidence" value="ECO:0007669"/>
    <property type="project" value="TreeGrafter"/>
</dbReference>
<dbReference type="OrthoDB" id="76387at2759"/>
<dbReference type="Proteomes" id="UP001165082">
    <property type="component" value="Unassembled WGS sequence"/>
</dbReference>
<gene>
    <name evidence="7" type="ORF">TrRE_jg13252</name>
</gene>
<dbReference type="SUPFAM" id="SSF54001">
    <property type="entry name" value="Cysteine proteinases"/>
    <property type="match status" value="1"/>
</dbReference>
<feature type="compositionally biased region" description="Basic and acidic residues" evidence="5">
    <location>
        <begin position="262"/>
        <end position="276"/>
    </location>
</feature>
<dbReference type="InterPro" id="IPR003653">
    <property type="entry name" value="Peptidase_C48_C"/>
</dbReference>
<dbReference type="GO" id="GO:0016929">
    <property type="term" value="F:deSUMOylase activity"/>
    <property type="evidence" value="ECO:0007669"/>
    <property type="project" value="TreeGrafter"/>
</dbReference>
<comment type="caution">
    <text evidence="7">The sequence shown here is derived from an EMBL/GenBank/DDBJ whole genome shotgun (WGS) entry which is preliminary data.</text>
</comment>
<evidence type="ECO:0000256" key="3">
    <source>
        <dbReference type="ARBA" id="ARBA00022801"/>
    </source>
</evidence>
<feature type="domain" description="Ubiquitin-like protease family profile" evidence="6">
    <location>
        <begin position="387"/>
        <end position="537"/>
    </location>
</feature>
<dbReference type="EMBL" id="BRXZ01000073">
    <property type="protein sequence ID" value="GMI04358.1"/>
    <property type="molecule type" value="Genomic_DNA"/>
</dbReference>
<dbReference type="AlphaFoldDB" id="A0A9W7F7P8"/>
<feature type="region of interest" description="Disordered" evidence="5">
    <location>
        <begin position="61"/>
        <end position="100"/>
    </location>
</feature>
<accession>A0A9W7F7P8</accession>
<dbReference type="Pfam" id="PF02902">
    <property type="entry name" value="Peptidase_C48"/>
    <property type="match status" value="1"/>
</dbReference>
<dbReference type="GO" id="GO:0006508">
    <property type="term" value="P:proteolysis"/>
    <property type="evidence" value="ECO:0007669"/>
    <property type="project" value="UniProtKB-KW"/>
</dbReference>
<dbReference type="GO" id="GO:0016926">
    <property type="term" value="P:protein desumoylation"/>
    <property type="evidence" value="ECO:0007669"/>
    <property type="project" value="TreeGrafter"/>
</dbReference>
<dbReference type="Gene3D" id="3.40.395.10">
    <property type="entry name" value="Adenoviral Proteinase, Chain A"/>
    <property type="match status" value="1"/>
</dbReference>
<proteinExistence type="inferred from homology"/>
<evidence type="ECO:0000313" key="7">
    <source>
        <dbReference type="EMBL" id="GMI04358.1"/>
    </source>
</evidence>
<evidence type="ECO:0000259" key="6">
    <source>
        <dbReference type="PROSITE" id="PS50600"/>
    </source>
</evidence>
<evidence type="ECO:0000313" key="8">
    <source>
        <dbReference type="Proteomes" id="UP001165082"/>
    </source>
</evidence>
<dbReference type="PANTHER" id="PTHR12606">
    <property type="entry name" value="SENTRIN/SUMO-SPECIFIC PROTEASE"/>
    <property type="match status" value="1"/>
</dbReference>
<feature type="region of interest" description="Disordered" evidence="5">
    <location>
        <begin position="255"/>
        <end position="288"/>
    </location>
</feature>
<protein>
    <recommendedName>
        <fullName evidence="6">Ubiquitin-like protease family profile domain-containing protein</fullName>
    </recommendedName>
</protein>
<keyword evidence="2" id="KW-0645">Protease</keyword>
<keyword evidence="8" id="KW-1185">Reference proteome</keyword>
<evidence type="ECO:0000256" key="2">
    <source>
        <dbReference type="ARBA" id="ARBA00022670"/>
    </source>
</evidence>
<sequence>MNTMFLPNGYGKMDDDSSVSTSFGSLYSGRSRGFKRSTDGLVKVGRTFSLPGMGVEGGILGSLSHLPSHKSRSSRSMSSPSPPKVVDLTSPESATLSSPSPAPLLMPRRCYQEVVSAIHHRLSCHPYPCELQLIDAVRNNQPVKDEWCRARGRAAGGSSGRSTGASQVEILSNAMGMLDIYKGGGRASSSSSFSSLDCWKPFEEYTAMLRMKVSTARVRRGAQAEEFAKKWFKSEMDMGVGVGVGMGTEEFQRLLNKTHGGRKSDRESPRYSESKADPPFLSIEDRHDRKSGYGYHERRINRIKEGSMEDMTRDRRETLKEDIDKWRPPRVLKKEREEAERRAAEEAEARAKVKVFRVLTDEESRLVDKGLRQTGSEAEIMATLEGDTITRRNLLTLQPGTWLSDEVIHYYYSLLRERDRIKCEGTGGRRSWFFKSFFFTKLLNEGGYNYKNVKRWSKKVPGKDIFELDCIFWPLNLNNMHWCCLKADMRNKPNTSPFATTGKTLPTLLKFLPSPIPAPTILLFANMLLALDFGSLK</sequence>
<keyword evidence="3" id="KW-0378">Hydrolase</keyword>
<dbReference type="PROSITE" id="PS50600">
    <property type="entry name" value="ULP_PROTEASE"/>
    <property type="match status" value="1"/>
</dbReference>
<reference evidence="7" key="1">
    <citation type="submission" date="2022-07" db="EMBL/GenBank/DDBJ databases">
        <title>Genome analysis of Parmales, a sister group of diatoms, reveals the evolutionary specialization of diatoms from phago-mixotrophs to photoautotrophs.</title>
        <authorList>
            <person name="Ban H."/>
            <person name="Sato S."/>
            <person name="Yoshikawa S."/>
            <person name="Kazumasa Y."/>
            <person name="Nakamura Y."/>
            <person name="Ichinomiya M."/>
            <person name="Saitoh K."/>
            <person name="Sato N."/>
            <person name="Blanc-Mathieu R."/>
            <person name="Endo H."/>
            <person name="Kuwata A."/>
            <person name="Ogata H."/>
        </authorList>
    </citation>
    <scope>NUCLEOTIDE SEQUENCE</scope>
</reference>
<evidence type="ECO:0000256" key="1">
    <source>
        <dbReference type="ARBA" id="ARBA00005234"/>
    </source>
</evidence>
<dbReference type="InterPro" id="IPR038765">
    <property type="entry name" value="Papain-like_cys_pep_sf"/>
</dbReference>
<evidence type="ECO:0000256" key="5">
    <source>
        <dbReference type="SAM" id="MobiDB-lite"/>
    </source>
</evidence>
<organism evidence="7 8">
    <name type="scientific">Triparma retinervis</name>
    <dbReference type="NCBI Taxonomy" id="2557542"/>
    <lineage>
        <taxon>Eukaryota</taxon>
        <taxon>Sar</taxon>
        <taxon>Stramenopiles</taxon>
        <taxon>Ochrophyta</taxon>
        <taxon>Bolidophyceae</taxon>
        <taxon>Parmales</taxon>
        <taxon>Triparmaceae</taxon>
        <taxon>Triparma</taxon>
    </lineage>
</organism>
<comment type="similarity">
    <text evidence="1">Belongs to the peptidase C48 family.</text>
</comment>
<feature type="compositionally biased region" description="Low complexity" evidence="5">
    <location>
        <begin position="88"/>
        <end position="100"/>
    </location>
</feature>
<name>A0A9W7F7P8_9STRA</name>
<evidence type="ECO:0000256" key="4">
    <source>
        <dbReference type="ARBA" id="ARBA00022807"/>
    </source>
</evidence>
<dbReference type="PANTHER" id="PTHR12606:SF1">
    <property type="entry name" value="UBIQUITIN-LIKE-SPECIFIC PROTEASE 1A"/>
    <property type="match status" value="1"/>
</dbReference>